<comment type="caution">
    <text evidence="1">The sequence shown here is derived from an EMBL/GenBank/DDBJ whole genome shotgun (WGS) entry which is preliminary data.</text>
</comment>
<reference evidence="1 2" key="1">
    <citation type="submission" date="2019-06" db="EMBL/GenBank/DDBJ databases">
        <title>Sequencing the genomes of 1000 actinobacteria strains.</title>
        <authorList>
            <person name="Klenk H.-P."/>
        </authorList>
    </citation>
    <scope>NUCLEOTIDE SEQUENCE [LARGE SCALE GENOMIC DNA]</scope>
    <source>
        <strain evidence="1 2">DSM 26477</strain>
    </source>
</reference>
<keyword evidence="1" id="KW-0282">Flagellum</keyword>
<proteinExistence type="predicted"/>
<organism evidence="1 2">
    <name type="scientific">Homoserinimonas aerilata</name>
    <dbReference type="NCBI Taxonomy" id="1162970"/>
    <lineage>
        <taxon>Bacteria</taxon>
        <taxon>Bacillati</taxon>
        <taxon>Actinomycetota</taxon>
        <taxon>Actinomycetes</taxon>
        <taxon>Micrococcales</taxon>
        <taxon>Microbacteriaceae</taxon>
        <taxon>Homoserinimonas</taxon>
    </lineage>
</organism>
<keyword evidence="1" id="KW-0966">Cell projection</keyword>
<keyword evidence="2" id="KW-1185">Reference proteome</keyword>
<dbReference type="EMBL" id="VFOM01000002">
    <property type="protein sequence ID" value="TQL46615.1"/>
    <property type="molecule type" value="Genomic_DNA"/>
</dbReference>
<accession>A0A542YEU9</accession>
<dbReference type="InterPro" id="IPR053716">
    <property type="entry name" value="Flag_assembly_chemotaxis_eff"/>
</dbReference>
<evidence type="ECO:0000313" key="1">
    <source>
        <dbReference type="EMBL" id="TQL46615.1"/>
    </source>
</evidence>
<sequence length="146" mass="15932">MSRQFSLAGLLRLRHLQQDLAAGELAAARGRLDVTTVRQDRARAALGATTTDVTSTESLSALAAGRASMRSSLSDLDALGRGYRQEAELAEEVFGTARRESIGLEKLEKKHAERLAAEDLVAEQNTLDELASTTWFRDTTTERPES</sequence>
<dbReference type="OrthoDB" id="5125557at2"/>
<evidence type="ECO:0000313" key="2">
    <source>
        <dbReference type="Proteomes" id="UP000317998"/>
    </source>
</evidence>
<dbReference type="RefSeq" id="WP_141881271.1">
    <property type="nucleotide sequence ID" value="NZ_VFOM01000002.1"/>
</dbReference>
<keyword evidence="1" id="KW-0969">Cilium</keyword>
<gene>
    <name evidence="1" type="ORF">FB562_2139</name>
</gene>
<dbReference type="Gene3D" id="1.10.287.1700">
    <property type="match status" value="1"/>
</dbReference>
<dbReference type="AlphaFoldDB" id="A0A542YEU9"/>
<dbReference type="Proteomes" id="UP000317998">
    <property type="component" value="Unassembled WGS sequence"/>
</dbReference>
<name>A0A542YEU9_9MICO</name>
<protein>
    <submittedName>
        <fullName evidence="1">Flagellar FliJ protein</fullName>
    </submittedName>
</protein>